<evidence type="ECO:0000256" key="9">
    <source>
        <dbReference type="ARBA" id="ARBA00023065"/>
    </source>
</evidence>
<evidence type="ECO:0000313" key="15">
    <source>
        <dbReference type="Proteomes" id="UP000319941"/>
    </source>
</evidence>
<dbReference type="AlphaFoldDB" id="A0A558HRY6"/>
<keyword evidence="3" id="KW-0813">Transport</keyword>
<keyword evidence="8" id="KW-0915">Sodium</keyword>
<dbReference type="GO" id="GO:0051453">
    <property type="term" value="P:regulation of intracellular pH"/>
    <property type="evidence" value="ECO:0007669"/>
    <property type="project" value="TreeGrafter"/>
</dbReference>
<feature type="transmembrane region" description="Helical" evidence="12">
    <location>
        <begin position="130"/>
        <end position="150"/>
    </location>
</feature>
<dbReference type="PANTHER" id="PTHR10110:SF195">
    <property type="entry name" value="NA(+)_H(+) ANTIPORTER NHAS2"/>
    <property type="match status" value="1"/>
</dbReference>
<keyword evidence="11" id="KW-0739">Sodium transport</keyword>
<dbReference type="EMBL" id="VNFH01000003">
    <property type="protein sequence ID" value="TVU71848.1"/>
    <property type="molecule type" value="Genomic_DNA"/>
</dbReference>
<dbReference type="Pfam" id="PF00999">
    <property type="entry name" value="Na_H_Exchanger"/>
    <property type="match status" value="1"/>
</dbReference>
<feature type="transmembrane region" description="Helical" evidence="12">
    <location>
        <begin position="30"/>
        <end position="50"/>
    </location>
</feature>
<comment type="similarity">
    <text evidence="2">Belongs to the monovalent cation:proton antiporter 1 (CPA1) transporter (TC 2.A.36) family.</text>
</comment>
<dbReference type="Gene3D" id="6.10.140.1330">
    <property type="match status" value="1"/>
</dbReference>
<evidence type="ECO:0000256" key="12">
    <source>
        <dbReference type="SAM" id="Phobius"/>
    </source>
</evidence>
<feature type="transmembrane region" description="Helical" evidence="12">
    <location>
        <begin position="312"/>
        <end position="335"/>
    </location>
</feature>
<feature type="transmembrane region" description="Helical" evidence="12">
    <location>
        <begin position="288"/>
        <end position="306"/>
    </location>
</feature>
<organism evidence="14 15">
    <name type="scientific">Cobetia crustatorum</name>
    <dbReference type="NCBI Taxonomy" id="553385"/>
    <lineage>
        <taxon>Bacteria</taxon>
        <taxon>Pseudomonadati</taxon>
        <taxon>Pseudomonadota</taxon>
        <taxon>Gammaproteobacteria</taxon>
        <taxon>Oceanospirillales</taxon>
        <taxon>Halomonadaceae</taxon>
        <taxon>Cobetia</taxon>
    </lineage>
</organism>
<evidence type="ECO:0000256" key="4">
    <source>
        <dbReference type="ARBA" id="ARBA00022449"/>
    </source>
</evidence>
<gene>
    <name evidence="14" type="ORF">FQP86_04755</name>
</gene>
<evidence type="ECO:0000256" key="10">
    <source>
        <dbReference type="ARBA" id="ARBA00023136"/>
    </source>
</evidence>
<keyword evidence="7 12" id="KW-1133">Transmembrane helix</keyword>
<protein>
    <submittedName>
        <fullName evidence="14">Sodium:proton antiporter</fullName>
    </submittedName>
</protein>
<feature type="domain" description="Cation/H+ exchanger transmembrane" evidence="13">
    <location>
        <begin position="10"/>
        <end position="407"/>
    </location>
</feature>
<evidence type="ECO:0000313" key="14">
    <source>
        <dbReference type="EMBL" id="TVU71848.1"/>
    </source>
</evidence>
<keyword evidence="4" id="KW-0050">Antiport</keyword>
<dbReference type="InterPro" id="IPR006153">
    <property type="entry name" value="Cation/H_exchanger_TM"/>
</dbReference>
<feature type="transmembrane region" description="Helical" evidence="12">
    <location>
        <begin position="202"/>
        <end position="222"/>
    </location>
</feature>
<comment type="caution">
    <text evidence="14">The sequence shown here is derived from an EMBL/GenBank/DDBJ whole genome shotgun (WGS) entry which is preliminary data.</text>
</comment>
<dbReference type="Proteomes" id="UP000319941">
    <property type="component" value="Unassembled WGS sequence"/>
</dbReference>
<reference evidence="14 15" key="1">
    <citation type="submission" date="2019-07" db="EMBL/GenBank/DDBJ databases">
        <title>Diversity of Bacteria from Kongsfjorden, Arctic.</title>
        <authorList>
            <person name="Yu Y."/>
        </authorList>
    </citation>
    <scope>NUCLEOTIDE SEQUENCE [LARGE SCALE GENOMIC DNA]</scope>
    <source>
        <strain evidence="14 15">SM1923</strain>
    </source>
</reference>
<proteinExistence type="inferred from homology"/>
<evidence type="ECO:0000256" key="8">
    <source>
        <dbReference type="ARBA" id="ARBA00023053"/>
    </source>
</evidence>
<sequence>MLNLAALFITITAVCMWFNQRVLRLPPTIGVMAIGLVLSLGVIGLDHFSMTTAVADSAEDWLSRINFNSLLMDGMLSFLLFAGALHVDLSRLKAYRRSIGLLATLGVLVSTIVIGSAAWWLFQWASIEVPYLYCLVFGALISPTDPIAVLGIMRSAGAPADMEIRIVGESLFNDGVAVVLFTALLGTASIGNGEIDLGHMGLLFVEEAGGGILMGLALGGLVYQLMRSIDQYQVEVMLSLALVLGGYALSSALHVSGPIAMVVAGLIIGNMARAGAMSDNTRRYLDGFWELVDEILNAVLFVLIGLELVLMPISLTAIGVALTLVAVILLSRLVIIGVPLRILRRWYTFRKGTTRVLTWGGLRGGISVALALAIPEGEFREPLVVTTYIIVLFSILVQGLTIGKLVKMVVGDRCHTESQDDKH</sequence>
<evidence type="ECO:0000256" key="5">
    <source>
        <dbReference type="ARBA" id="ARBA00022475"/>
    </source>
</evidence>
<accession>A0A558HRY6</accession>
<evidence type="ECO:0000256" key="11">
    <source>
        <dbReference type="ARBA" id="ARBA00023201"/>
    </source>
</evidence>
<dbReference type="PANTHER" id="PTHR10110">
    <property type="entry name" value="SODIUM/HYDROGEN EXCHANGER"/>
    <property type="match status" value="1"/>
</dbReference>
<evidence type="ECO:0000256" key="6">
    <source>
        <dbReference type="ARBA" id="ARBA00022692"/>
    </source>
</evidence>
<dbReference type="GO" id="GO:0015386">
    <property type="term" value="F:potassium:proton antiporter activity"/>
    <property type="evidence" value="ECO:0007669"/>
    <property type="project" value="TreeGrafter"/>
</dbReference>
<keyword evidence="6 12" id="KW-0812">Transmembrane</keyword>
<dbReference type="GO" id="GO:0098719">
    <property type="term" value="P:sodium ion import across plasma membrane"/>
    <property type="evidence" value="ECO:0007669"/>
    <property type="project" value="TreeGrafter"/>
</dbReference>
<dbReference type="OrthoDB" id="9774146at2"/>
<dbReference type="GO" id="GO:0005886">
    <property type="term" value="C:plasma membrane"/>
    <property type="evidence" value="ECO:0007669"/>
    <property type="project" value="UniProtKB-SubCell"/>
</dbReference>
<keyword evidence="9" id="KW-0406">Ion transport</keyword>
<feature type="transmembrane region" description="Helical" evidence="12">
    <location>
        <begin position="6"/>
        <end position="23"/>
    </location>
</feature>
<dbReference type="RefSeq" id="WP_088743634.1">
    <property type="nucleotide sequence ID" value="NZ_CAWOWR010000087.1"/>
</dbReference>
<dbReference type="InterPro" id="IPR018422">
    <property type="entry name" value="Cation/H_exchanger_CPA1"/>
</dbReference>
<feature type="transmembrane region" description="Helical" evidence="12">
    <location>
        <begin position="386"/>
        <end position="406"/>
    </location>
</feature>
<feature type="transmembrane region" description="Helical" evidence="12">
    <location>
        <begin position="234"/>
        <end position="253"/>
    </location>
</feature>
<keyword evidence="15" id="KW-1185">Reference proteome</keyword>
<evidence type="ECO:0000256" key="7">
    <source>
        <dbReference type="ARBA" id="ARBA00022989"/>
    </source>
</evidence>
<name>A0A558HRY6_9GAMM</name>
<evidence type="ECO:0000259" key="13">
    <source>
        <dbReference type="Pfam" id="PF00999"/>
    </source>
</evidence>
<keyword evidence="10 12" id="KW-0472">Membrane</keyword>
<feature type="transmembrane region" description="Helical" evidence="12">
    <location>
        <begin position="70"/>
        <end position="87"/>
    </location>
</feature>
<feature type="transmembrane region" description="Helical" evidence="12">
    <location>
        <begin position="259"/>
        <end position="276"/>
    </location>
</feature>
<feature type="transmembrane region" description="Helical" evidence="12">
    <location>
        <begin position="171"/>
        <end position="190"/>
    </location>
</feature>
<evidence type="ECO:0000256" key="3">
    <source>
        <dbReference type="ARBA" id="ARBA00022448"/>
    </source>
</evidence>
<feature type="transmembrane region" description="Helical" evidence="12">
    <location>
        <begin position="356"/>
        <end position="374"/>
    </location>
</feature>
<keyword evidence="5" id="KW-1003">Cell membrane</keyword>
<comment type="subcellular location">
    <subcellularLocation>
        <location evidence="1">Cell membrane</location>
        <topology evidence="1">Multi-pass membrane protein</topology>
    </subcellularLocation>
</comment>
<dbReference type="GO" id="GO:0015385">
    <property type="term" value="F:sodium:proton antiporter activity"/>
    <property type="evidence" value="ECO:0007669"/>
    <property type="project" value="InterPro"/>
</dbReference>
<evidence type="ECO:0000256" key="1">
    <source>
        <dbReference type="ARBA" id="ARBA00004651"/>
    </source>
</evidence>
<dbReference type="STRING" id="553385.GCA_000591415_02938"/>
<feature type="transmembrane region" description="Helical" evidence="12">
    <location>
        <begin position="99"/>
        <end position="124"/>
    </location>
</feature>
<evidence type="ECO:0000256" key="2">
    <source>
        <dbReference type="ARBA" id="ARBA00007367"/>
    </source>
</evidence>